<evidence type="ECO:0000313" key="2">
    <source>
        <dbReference type="EMBL" id="KAG9330061.1"/>
    </source>
</evidence>
<accession>A0A8T2MVP3</accession>
<sequence>MLDALPGCGSEACVSLITDLVLSGELEQDRASSLTSSLAFISHPTPAMVSHISALLQSPEAVPGALLSLSALVNSLCLRAQAPCSRMPEVQQLMQNLRERLGADCHGIEEEPALRTQ</sequence>
<dbReference type="SUPFAM" id="SSF48431">
    <property type="entry name" value="Lipovitellin-phosvitin complex, superhelical domain"/>
    <property type="match status" value="1"/>
</dbReference>
<evidence type="ECO:0000259" key="1">
    <source>
        <dbReference type="Pfam" id="PF01347"/>
    </source>
</evidence>
<name>A0A8T2MVP3_9TELE</name>
<protein>
    <recommendedName>
        <fullName evidence="1">Vitellogenin domain-containing protein</fullName>
    </recommendedName>
</protein>
<organism evidence="2 3">
    <name type="scientific">Albula glossodonta</name>
    <name type="common">roundjaw bonefish</name>
    <dbReference type="NCBI Taxonomy" id="121402"/>
    <lineage>
        <taxon>Eukaryota</taxon>
        <taxon>Metazoa</taxon>
        <taxon>Chordata</taxon>
        <taxon>Craniata</taxon>
        <taxon>Vertebrata</taxon>
        <taxon>Euteleostomi</taxon>
        <taxon>Actinopterygii</taxon>
        <taxon>Neopterygii</taxon>
        <taxon>Teleostei</taxon>
        <taxon>Albuliformes</taxon>
        <taxon>Albulidae</taxon>
        <taxon>Albula</taxon>
    </lineage>
</organism>
<dbReference type="PANTHER" id="PTHR37860:SF2">
    <property type="entry name" value="VITELLOGENIN DOMAIN-CONTAINING PROTEIN"/>
    <property type="match status" value="1"/>
</dbReference>
<dbReference type="Gene3D" id="1.25.10.20">
    <property type="entry name" value="Vitellinogen, superhelical"/>
    <property type="match status" value="1"/>
</dbReference>
<evidence type="ECO:0000313" key="3">
    <source>
        <dbReference type="Proteomes" id="UP000824540"/>
    </source>
</evidence>
<dbReference type="Pfam" id="PF01347">
    <property type="entry name" value="Vitellogenin_N"/>
    <property type="match status" value="1"/>
</dbReference>
<keyword evidence="3" id="KW-1185">Reference proteome</keyword>
<dbReference type="PANTHER" id="PTHR37860">
    <property type="entry name" value="AGAP008810-PA"/>
    <property type="match status" value="1"/>
</dbReference>
<feature type="non-terminal residue" evidence="2">
    <location>
        <position position="1"/>
    </location>
</feature>
<dbReference type="InterPro" id="IPR011030">
    <property type="entry name" value="Lipovitellin_superhlx_dom"/>
</dbReference>
<dbReference type="EMBL" id="JAFBMS010000769">
    <property type="protein sequence ID" value="KAG9330061.1"/>
    <property type="molecule type" value="Genomic_DNA"/>
</dbReference>
<proteinExistence type="predicted"/>
<gene>
    <name evidence="2" type="ORF">JZ751_027366</name>
</gene>
<dbReference type="InterPro" id="IPR001747">
    <property type="entry name" value="Vitellogenin_N"/>
</dbReference>
<reference evidence="2" key="1">
    <citation type="thesis" date="2021" institute="BYU ScholarsArchive" country="Provo, UT, USA">
        <title>Applications of and Algorithms for Genome Assembly and Genomic Analyses with an Emphasis on Marine Teleosts.</title>
        <authorList>
            <person name="Pickett B.D."/>
        </authorList>
    </citation>
    <scope>NUCLEOTIDE SEQUENCE</scope>
    <source>
        <strain evidence="2">HI-2016</strain>
    </source>
</reference>
<dbReference type="OrthoDB" id="6484170at2759"/>
<dbReference type="AlphaFoldDB" id="A0A8T2MVP3"/>
<comment type="caution">
    <text evidence="2">The sequence shown here is derived from an EMBL/GenBank/DDBJ whole genome shotgun (WGS) entry which is preliminary data.</text>
</comment>
<feature type="domain" description="Vitellogenin" evidence="1">
    <location>
        <begin position="1"/>
        <end position="100"/>
    </location>
</feature>
<dbReference type="GO" id="GO:0005319">
    <property type="term" value="F:lipid transporter activity"/>
    <property type="evidence" value="ECO:0007669"/>
    <property type="project" value="InterPro"/>
</dbReference>
<dbReference type="Proteomes" id="UP000824540">
    <property type="component" value="Unassembled WGS sequence"/>
</dbReference>